<organism evidence="4 5">
    <name type="scientific">Streptomyces halstedii</name>
    <dbReference type="NCBI Taxonomy" id="1944"/>
    <lineage>
        <taxon>Bacteria</taxon>
        <taxon>Bacillati</taxon>
        <taxon>Actinomycetota</taxon>
        <taxon>Actinomycetes</taxon>
        <taxon>Kitasatosporales</taxon>
        <taxon>Streptomycetaceae</taxon>
        <taxon>Streptomyces</taxon>
    </lineage>
</organism>
<dbReference type="SUPFAM" id="SSF55874">
    <property type="entry name" value="ATPase domain of HSP90 chaperone/DNA topoisomerase II/histidine kinase"/>
    <property type="match status" value="1"/>
</dbReference>
<dbReference type="InterPro" id="IPR036890">
    <property type="entry name" value="HATPase_C_sf"/>
</dbReference>
<dbReference type="PANTHER" id="PTHR35526">
    <property type="entry name" value="ANTI-SIGMA-F FACTOR RSBW-RELATED"/>
    <property type="match status" value="1"/>
</dbReference>
<reference evidence="4 5" key="1">
    <citation type="submission" date="2021-07" db="EMBL/GenBank/DDBJ databases">
        <title>Sequencing Streptomyces halstedii LGO-A4 genome an citrus endophytic actinomycete.</title>
        <authorList>
            <person name="Samborskyy M."/>
            <person name="Scott N."/>
            <person name="Deglau R."/>
            <person name="Dickens S."/>
            <person name="Oliveira L.G."/>
        </authorList>
    </citation>
    <scope>NUCLEOTIDE SEQUENCE [LARGE SCALE GENOMIC DNA]</scope>
    <source>
        <strain evidence="4 5">LGO-A4</strain>
    </source>
</reference>
<dbReference type="EMBL" id="JAHUVW010000002">
    <property type="protein sequence ID" value="MBV7673314.1"/>
    <property type="molecule type" value="Genomic_DNA"/>
</dbReference>
<keyword evidence="1" id="KW-0418">Kinase</keyword>
<protein>
    <submittedName>
        <fullName evidence="4">ATP-binding protein</fullName>
    </submittedName>
</protein>
<sequence>MSEISTCTQLAPEDAGNRSALTWWVSRTPEGVPEARHRAQEAMRRWGESGDRAETAALVVTELVANAVQHTTGRRIRCRLVRTADGLRVCVWNRGRARVPAPARPAHPGAVPAGPRAPLPRRPDPHAHRPRAGTAEGPGPVAVDGTHGPEDPDGFDLASLSEGGRGLMLVDTLATRWGTRTSLSGRLVWADV</sequence>
<keyword evidence="5" id="KW-1185">Reference proteome</keyword>
<gene>
    <name evidence="4" type="ORF">STHAL_28105</name>
</gene>
<dbReference type="Pfam" id="PF13581">
    <property type="entry name" value="HATPase_c_2"/>
    <property type="match status" value="1"/>
</dbReference>
<dbReference type="PANTHER" id="PTHR35526:SF3">
    <property type="entry name" value="ANTI-SIGMA-F FACTOR RSBW"/>
    <property type="match status" value="1"/>
</dbReference>
<evidence type="ECO:0000256" key="2">
    <source>
        <dbReference type="SAM" id="MobiDB-lite"/>
    </source>
</evidence>
<evidence type="ECO:0000313" key="4">
    <source>
        <dbReference type="EMBL" id="MBV7673314.1"/>
    </source>
</evidence>
<keyword evidence="4" id="KW-0547">Nucleotide-binding</keyword>
<dbReference type="InterPro" id="IPR003594">
    <property type="entry name" value="HATPase_dom"/>
</dbReference>
<dbReference type="CDD" id="cd16936">
    <property type="entry name" value="HATPase_RsbW-like"/>
    <property type="match status" value="1"/>
</dbReference>
<evidence type="ECO:0000259" key="3">
    <source>
        <dbReference type="Pfam" id="PF13581"/>
    </source>
</evidence>
<comment type="caution">
    <text evidence="4">The sequence shown here is derived from an EMBL/GenBank/DDBJ whole genome shotgun (WGS) entry which is preliminary data.</text>
</comment>
<accession>A0ABS6TZ92</accession>
<feature type="domain" description="Histidine kinase/HSP90-like ATPase" evidence="3">
    <location>
        <begin position="26"/>
        <end position="181"/>
    </location>
</feature>
<keyword evidence="1" id="KW-0723">Serine/threonine-protein kinase</keyword>
<dbReference type="InterPro" id="IPR050267">
    <property type="entry name" value="Anti-sigma-factor_SerPK"/>
</dbReference>
<keyword evidence="4" id="KW-0067">ATP-binding</keyword>
<evidence type="ECO:0000256" key="1">
    <source>
        <dbReference type="ARBA" id="ARBA00022527"/>
    </source>
</evidence>
<dbReference type="Proteomes" id="UP000735541">
    <property type="component" value="Unassembled WGS sequence"/>
</dbReference>
<dbReference type="GO" id="GO:0005524">
    <property type="term" value="F:ATP binding"/>
    <property type="evidence" value="ECO:0007669"/>
    <property type="project" value="UniProtKB-KW"/>
</dbReference>
<dbReference type="Gene3D" id="3.30.565.10">
    <property type="entry name" value="Histidine kinase-like ATPase, C-terminal domain"/>
    <property type="match status" value="1"/>
</dbReference>
<evidence type="ECO:0000313" key="5">
    <source>
        <dbReference type="Proteomes" id="UP000735541"/>
    </source>
</evidence>
<keyword evidence="1" id="KW-0808">Transferase</keyword>
<feature type="compositionally biased region" description="Low complexity" evidence="2">
    <location>
        <begin position="100"/>
        <end position="114"/>
    </location>
</feature>
<feature type="region of interest" description="Disordered" evidence="2">
    <location>
        <begin position="100"/>
        <end position="156"/>
    </location>
</feature>
<proteinExistence type="predicted"/>
<name>A0ABS6TZ92_STRHA</name>